<comment type="similarity">
    <text evidence="3 11">Belongs to the gamma-glutamyltransferase family.</text>
</comment>
<comment type="subunit">
    <text evidence="11">This enzyme consists of two polypeptide chains, which are synthesized in precursor form from a single polypeptide.</text>
</comment>
<dbReference type="Gene3D" id="3.60.20.40">
    <property type="match status" value="1"/>
</dbReference>
<dbReference type="GO" id="GO:0006750">
    <property type="term" value="P:glutathione biosynthetic process"/>
    <property type="evidence" value="ECO:0007669"/>
    <property type="project" value="UniProtKB-KW"/>
</dbReference>
<dbReference type="PANTHER" id="PTHR43199">
    <property type="entry name" value="GLUTATHIONE HYDROLASE"/>
    <property type="match status" value="1"/>
</dbReference>
<dbReference type="InterPro" id="IPR000101">
    <property type="entry name" value="GGT_peptidase"/>
</dbReference>
<feature type="binding site" evidence="10">
    <location>
        <begin position="445"/>
        <end position="446"/>
    </location>
    <ligand>
        <name>L-glutamate</name>
        <dbReference type="ChEBI" id="CHEBI:29985"/>
    </ligand>
</feature>
<comment type="caution">
    <text evidence="12">The sequence shown here is derived from an EMBL/GenBank/DDBJ whole genome shotgun (WGS) entry which is preliminary data.</text>
</comment>
<evidence type="ECO:0000256" key="1">
    <source>
        <dbReference type="ARBA" id="ARBA00001049"/>
    </source>
</evidence>
<dbReference type="GO" id="GO:0006751">
    <property type="term" value="P:glutathione catabolic process"/>
    <property type="evidence" value="ECO:0007669"/>
    <property type="project" value="UniProtKB-UniRule"/>
</dbReference>
<dbReference type="EC" id="2.3.2.2" evidence="11"/>
<organism evidence="12 13">
    <name type="scientific">Salinicoccus cyprini</name>
    <dbReference type="NCBI Taxonomy" id="2493691"/>
    <lineage>
        <taxon>Bacteria</taxon>
        <taxon>Bacillati</taxon>
        <taxon>Bacillota</taxon>
        <taxon>Bacilli</taxon>
        <taxon>Bacillales</taxon>
        <taxon>Staphylococcaceae</taxon>
        <taxon>Salinicoccus</taxon>
    </lineage>
</organism>
<dbReference type="InterPro" id="IPR029055">
    <property type="entry name" value="Ntn_hydrolases_N"/>
</dbReference>
<evidence type="ECO:0000256" key="3">
    <source>
        <dbReference type="ARBA" id="ARBA00009381"/>
    </source>
</evidence>
<evidence type="ECO:0000256" key="4">
    <source>
        <dbReference type="ARBA" id="ARBA00022679"/>
    </source>
</evidence>
<keyword evidence="7 11" id="KW-0012">Acyltransferase</keyword>
<dbReference type="EC" id="3.4.19.13" evidence="11"/>
<gene>
    <name evidence="12" type="primary">ggt</name>
    <name evidence="12" type="ORF">FO441_11765</name>
</gene>
<dbReference type="EMBL" id="VMSJ01000006">
    <property type="protein sequence ID" value="TVT26678.1"/>
    <property type="molecule type" value="Genomic_DNA"/>
</dbReference>
<comment type="PTM">
    <text evidence="11">Cleaved by autocatalysis into a large and a small subunit.</text>
</comment>
<dbReference type="AlphaFoldDB" id="A0A558AR03"/>
<dbReference type="Pfam" id="PF01019">
    <property type="entry name" value="G_glu_transpept"/>
    <property type="match status" value="1"/>
</dbReference>
<proteinExistence type="inferred from homology"/>
<dbReference type="InterPro" id="IPR051792">
    <property type="entry name" value="GGT_bact"/>
</dbReference>
<evidence type="ECO:0000256" key="2">
    <source>
        <dbReference type="ARBA" id="ARBA00001089"/>
    </source>
</evidence>
<comment type="catalytic activity">
    <reaction evidence="8 11">
        <text>an N-terminal (5-L-glutamyl)-[peptide] + an alpha-amino acid = 5-L-glutamyl amino acid + an N-terminal L-alpha-aminoacyl-[peptide]</text>
        <dbReference type="Rhea" id="RHEA:23904"/>
        <dbReference type="Rhea" id="RHEA-COMP:9780"/>
        <dbReference type="Rhea" id="RHEA-COMP:9795"/>
        <dbReference type="ChEBI" id="CHEBI:77644"/>
        <dbReference type="ChEBI" id="CHEBI:78597"/>
        <dbReference type="ChEBI" id="CHEBI:78599"/>
        <dbReference type="ChEBI" id="CHEBI:78608"/>
        <dbReference type="EC" id="2.3.2.2"/>
    </reaction>
</comment>
<keyword evidence="13" id="KW-1185">Reference proteome</keyword>
<keyword evidence="5 11" id="KW-0378">Hydrolase</keyword>
<comment type="pathway">
    <text evidence="11">Sulfur metabolism; glutathione metabolism.</text>
</comment>
<dbReference type="NCBIfam" id="TIGR00066">
    <property type="entry name" value="g_glut_trans"/>
    <property type="match status" value="1"/>
</dbReference>
<evidence type="ECO:0000256" key="10">
    <source>
        <dbReference type="PIRSR" id="PIRSR600101-2"/>
    </source>
</evidence>
<evidence type="ECO:0000256" key="6">
    <source>
        <dbReference type="ARBA" id="ARBA00023145"/>
    </source>
</evidence>
<evidence type="ECO:0000256" key="8">
    <source>
        <dbReference type="ARBA" id="ARBA00047417"/>
    </source>
</evidence>
<reference evidence="12 13" key="1">
    <citation type="submission" date="2019-07" db="EMBL/GenBank/DDBJ databases">
        <title>Salinicoccus cyprini sp. nov., isolated from gastro-intestinal tract of mirror carp, Cyprinus carpio var. specularis, collected from Gobind Sagar Reservoir, Himachal Pradesh, India.</title>
        <authorList>
            <person name="Talwar C."/>
            <person name="Singh A.K."/>
            <person name="Lal R."/>
            <person name="Negi R.K."/>
        </authorList>
    </citation>
    <scope>NUCLEOTIDE SEQUENCE [LARGE SCALE GENOMIC DNA]</scope>
    <source>
        <strain evidence="12 13">CT19</strain>
    </source>
</reference>
<feature type="binding site" evidence="10">
    <location>
        <position position="426"/>
    </location>
    <ligand>
        <name>L-glutamate</name>
        <dbReference type="ChEBI" id="CHEBI:29985"/>
    </ligand>
</feature>
<dbReference type="GO" id="GO:0036374">
    <property type="term" value="F:glutathione hydrolase activity"/>
    <property type="evidence" value="ECO:0007669"/>
    <property type="project" value="UniProtKB-UniRule"/>
</dbReference>
<evidence type="ECO:0000256" key="7">
    <source>
        <dbReference type="ARBA" id="ARBA00023315"/>
    </source>
</evidence>
<keyword evidence="6 11" id="KW-0865">Zymogen</keyword>
<dbReference type="PANTHER" id="PTHR43199:SF1">
    <property type="entry name" value="GLUTATHIONE HYDROLASE PROENZYME"/>
    <property type="match status" value="1"/>
</dbReference>
<dbReference type="OrthoDB" id="9781342at2"/>
<accession>A0A558AR03</accession>
<comment type="catalytic activity">
    <reaction evidence="1 11">
        <text>an S-substituted glutathione + H2O = an S-substituted L-cysteinylglycine + L-glutamate</text>
        <dbReference type="Rhea" id="RHEA:59468"/>
        <dbReference type="ChEBI" id="CHEBI:15377"/>
        <dbReference type="ChEBI" id="CHEBI:29985"/>
        <dbReference type="ChEBI" id="CHEBI:90779"/>
        <dbReference type="ChEBI" id="CHEBI:143103"/>
        <dbReference type="EC" id="3.4.19.13"/>
    </reaction>
</comment>
<dbReference type="InterPro" id="IPR043137">
    <property type="entry name" value="GGT_ssub_C"/>
</dbReference>
<evidence type="ECO:0000313" key="13">
    <source>
        <dbReference type="Proteomes" id="UP000315103"/>
    </source>
</evidence>
<dbReference type="RefSeq" id="WP_145290427.1">
    <property type="nucleotide sequence ID" value="NZ_VMSJ01000006.1"/>
</dbReference>
<evidence type="ECO:0000256" key="5">
    <source>
        <dbReference type="ARBA" id="ARBA00022801"/>
    </source>
</evidence>
<dbReference type="InterPro" id="IPR043138">
    <property type="entry name" value="GGT_lsub"/>
</dbReference>
<keyword evidence="4 11" id="KW-0808">Transferase</keyword>
<dbReference type="SUPFAM" id="SSF56235">
    <property type="entry name" value="N-terminal nucleophile aminohydrolases (Ntn hydrolases)"/>
    <property type="match status" value="1"/>
</dbReference>
<evidence type="ECO:0000256" key="9">
    <source>
        <dbReference type="PIRSR" id="PIRSR600101-1"/>
    </source>
</evidence>
<dbReference type="Gene3D" id="1.10.246.130">
    <property type="match status" value="1"/>
</dbReference>
<sequence>MTSIEDIFEVQKKHYSTENQTKGDTGSYGMVASAIEEATHAGNQMLEQGGNAFDALIAVQLALSVVEGMNTGIGAGGFIVCHDRKKQETKVINAHSRSPAELGPECFLDEDGKVIPFDKRSTHGSSVGVPGIMKGLGHLHEEYATLPLETLIEPAISLAESEFPVNSLWERTLELFSHRLGEEARKKFMPDGKPVKQGDTIVQPELARTLRIIRDEGFDSIYEGEIADAIVDAVKEQGGVMTHQDLINYHVKIETPLWTKYRGFDIAMPAPPSGGGIAVAQQLKILEGLDISQYDPHSPEKYHLLAQTMQLALADKNTHIGDSDFHELPIDGLLHPDYIDERRSLISTEDRARIYMHGDPWKYQEGRDGVSAVDRYVDNEGFETTHFTAVDQWGNVAACTSSIERIYGSGIMVPGHGFIMNNDLTDFEAEPGQVNEPDGQKYPTSSKCPTILFHEGRPFFTLGSPGAQTIVASVAQTIINIIDYNMPLDEAIREPRIYVTRDLETQWQDGLDDDVLEAMKRMGYHFDQSFKEQTADTRIGDIQAIMIDQSDAHKLYGAADSPRPGGAEGV</sequence>
<feature type="binding site" evidence="10">
    <location>
        <position position="467"/>
    </location>
    <ligand>
        <name>L-glutamate</name>
        <dbReference type="ChEBI" id="CHEBI:29985"/>
    </ligand>
</feature>
<dbReference type="UniPathway" id="UPA00204"/>
<protein>
    <recommendedName>
        <fullName evidence="11">Glutathione hydrolase proenzyme</fullName>
        <ecNumber evidence="11">2.3.2.2</ecNumber>
        <ecNumber evidence="11">3.4.19.13</ecNumber>
    </recommendedName>
    <component>
        <recommendedName>
            <fullName evidence="11">Glutathione hydrolase large chain</fullName>
        </recommendedName>
    </component>
    <component>
        <recommendedName>
            <fullName evidence="11">Glutathione hydrolase small chain</fullName>
        </recommendedName>
    </component>
</protein>
<dbReference type="Proteomes" id="UP000315103">
    <property type="component" value="Unassembled WGS sequence"/>
</dbReference>
<name>A0A558AR03_9STAP</name>
<keyword evidence="11" id="KW-0317">Glutathione biosynthesis</keyword>
<evidence type="ECO:0000313" key="12">
    <source>
        <dbReference type="EMBL" id="TVT26678.1"/>
    </source>
</evidence>
<feature type="active site" description="Nucleophile" evidence="9">
    <location>
        <position position="384"/>
    </location>
</feature>
<dbReference type="PRINTS" id="PR01210">
    <property type="entry name" value="GGTRANSPTASE"/>
</dbReference>
<evidence type="ECO:0000256" key="11">
    <source>
        <dbReference type="RuleBase" id="RU368036"/>
    </source>
</evidence>
<comment type="catalytic activity">
    <reaction evidence="2 11">
        <text>glutathione + H2O = L-cysteinylglycine + L-glutamate</text>
        <dbReference type="Rhea" id="RHEA:28807"/>
        <dbReference type="ChEBI" id="CHEBI:15377"/>
        <dbReference type="ChEBI" id="CHEBI:29985"/>
        <dbReference type="ChEBI" id="CHEBI:57925"/>
        <dbReference type="ChEBI" id="CHEBI:61694"/>
        <dbReference type="EC" id="3.4.19.13"/>
    </reaction>
</comment>
<dbReference type="GO" id="GO:0103068">
    <property type="term" value="F:leukotriene C4 gamma-glutamyl transferase activity"/>
    <property type="evidence" value="ECO:0007669"/>
    <property type="project" value="UniProtKB-EC"/>
</dbReference>